<dbReference type="RefSeq" id="YP_004346996.1">
    <property type="nucleotide sequence ID" value="NC_015326.1"/>
</dbReference>
<dbReference type="GeneID" id="10399616"/>
<organism evidence="1 2">
    <name type="scientific">Lausannevirus</name>
    <dbReference type="NCBI Taxonomy" id="999883"/>
    <lineage>
        <taxon>Viruses</taxon>
        <taxon>Varidnaviria</taxon>
        <taxon>Bamfordvirae</taxon>
        <taxon>Nucleocytoviricota</taxon>
        <taxon>Megaviricetes</taxon>
        <taxon>Pimascovirales</taxon>
        <taxon>Pimascovirales incertae sedis</taxon>
        <taxon>Marseilleviridae</taxon>
        <taxon>Losannavirus</taxon>
        <taxon>Losannavirus lausannense</taxon>
    </lineage>
</organism>
<accession>F2WKW1</accession>
<dbReference type="KEGG" id="vg:10399616"/>
<dbReference type="EMBL" id="HQ113105">
    <property type="protein sequence ID" value="AEA06884.1"/>
    <property type="molecule type" value="Genomic_DNA"/>
</dbReference>
<keyword evidence="2" id="KW-1185">Reference proteome</keyword>
<dbReference type="Proteomes" id="UP000203366">
    <property type="component" value="Segment"/>
</dbReference>
<name>F2WKW1_9VIRU</name>
<proteinExistence type="predicted"/>
<protein>
    <submittedName>
        <fullName evidence="1">Uncharacterized protein</fullName>
    </submittedName>
</protein>
<evidence type="ECO:0000313" key="1">
    <source>
        <dbReference type="EMBL" id="AEA06884.1"/>
    </source>
</evidence>
<reference evidence="1 2" key="1">
    <citation type="journal article" date="2011" name="Environ. Microbiol.">
        <title>Lausannevirus, a giant amoebal virus encoding histone doublets.</title>
        <authorList>
            <person name="Thomas V."/>
            <person name="Bertelli C."/>
            <person name="Collyn F."/>
            <person name="Casson N."/>
            <person name="Telenti A."/>
            <person name="Goesmann A."/>
            <person name="Croxatto A."/>
            <person name="Greub G."/>
        </authorList>
    </citation>
    <scope>NUCLEOTIDE SEQUENCE [LARGE SCALE GENOMIC DNA]</scope>
    <source>
        <strain evidence="1">7715</strain>
    </source>
</reference>
<gene>
    <name evidence="1" type="ORF">LAU_0028</name>
</gene>
<sequence>MMTSIKNKMFLSFNSSFYLKKMGLVLSRLFVSTEKEDETKEYDVEIAAEEFEETENFVQNILESKYLLKSLEFFRNSFFHRQNMRFPKTVESYSNLLQRCREKRFREWLFRSNEMTKGRRAALLCSLLEGIFLFDDSELLQILSAKKMLLGIHSSANGKIRFEFRNTKRHSFFIEVSFAKVCVETNCVSVHKLLTTKYGLWVYLPDNSEEFLQRYGEFLMTTL</sequence>
<evidence type="ECO:0000313" key="2">
    <source>
        <dbReference type="Proteomes" id="UP000203366"/>
    </source>
</evidence>
<dbReference type="OrthoDB" id="25407at10239"/>